<dbReference type="AlphaFoldDB" id="A0A1M5PPE7"/>
<organism evidence="1 2">
    <name type="scientific">Thermosyntropha lipolytica DSM 11003</name>
    <dbReference type="NCBI Taxonomy" id="1123382"/>
    <lineage>
        <taxon>Bacteria</taxon>
        <taxon>Bacillati</taxon>
        <taxon>Bacillota</taxon>
        <taxon>Clostridia</taxon>
        <taxon>Eubacteriales</taxon>
        <taxon>Syntrophomonadaceae</taxon>
        <taxon>Thermosyntropha</taxon>
    </lineage>
</organism>
<proteinExistence type="predicted"/>
<gene>
    <name evidence="1" type="ORF">SAMN02745221_01523</name>
</gene>
<keyword evidence="2" id="KW-1185">Reference proteome</keyword>
<reference evidence="2" key="1">
    <citation type="submission" date="2016-11" db="EMBL/GenBank/DDBJ databases">
        <authorList>
            <person name="Varghese N."/>
            <person name="Submissions S."/>
        </authorList>
    </citation>
    <scope>NUCLEOTIDE SEQUENCE [LARGE SCALE GENOMIC DNA]</scope>
    <source>
        <strain evidence="2">DSM 11003</strain>
    </source>
</reference>
<feature type="non-terminal residue" evidence="1">
    <location>
        <position position="1"/>
    </location>
</feature>
<dbReference type="Proteomes" id="UP000242329">
    <property type="component" value="Unassembled WGS sequence"/>
</dbReference>
<dbReference type="RefSeq" id="WP_207646679.1">
    <property type="nucleotide sequence ID" value="NZ_FQWY01000025.1"/>
</dbReference>
<sequence>NMSTASSAGINACGDWLCGGTGNRSTSTRSMKQEAWSRYFSMKGGTVSDDACREEIKKAFALALKRVPAGRTA</sequence>
<name>A0A1M5PPE7_9FIRM</name>
<dbReference type="EMBL" id="FQWY01000025">
    <property type="protein sequence ID" value="SHH03550.1"/>
    <property type="molecule type" value="Genomic_DNA"/>
</dbReference>
<protein>
    <submittedName>
        <fullName evidence="1">Uncharacterized protein</fullName>
    </submittedName>
</protein>
<evidence type="ECO:0000313" key="2">
    <source>
        <dbReference type="Proteomes" id="UP000242329"/>
    </source>
</evidence>
<accession>A0A1M5PPE7</accession>
<evidence type="ECO:0000313" key="1">
    <source>
        <dbReference type="EMBL" id="SHH03550.1"/>
    </source>
</evidence>